<feature type="signal peptide" evidence="1">
    <location>
        <begin position="1"/>
        <end position="19"/>
    </location>
</feature>
<feature type="domain" description="Cytochrome C Planctomycete-type" evidence="4">
    <location>
        <begin position="36"/>
        <end position="96"/>
    </location>
</feature>
<dbReference type="Pfam" id="PF07583">
    <property type="entry name" value="PSCyt2"/>
    <property type="match status" value="1"/>
</dbReference>
<dbReference type="Proteomes" id="UP000604083">
    <property type="component" value="Unassembled WGS sequence"/>
</dbReference>
<feature type="chain" id="PRO_5037705330" evidence="1">
    <location>
        <begin position="20"/>
        <end position="960"/>
    </location>
</feature>
<dbReference type="PANTHER" id="PTHR35889:SF3">
    <property type="entry name" value="F-BOX DOMAIN-CONTAINING PROTEIN"/>
    <property type="match status" value="1"/>
</dbReference>
<organism evidence="5 6">
    <name type="scientific">Roseibacillus ishigakijimensis</name>
    <dbReference type="NCBI Taxonomy" id="454146"/>
    <lineage>
        <taxon>Bacteria</taxon>
        <taxon>Pseudomonadati</taxon>
        <taxon>Verrucomicrobiota</taxon>
        <taxon>Verrucomicrobiia</taxon>
        <taxon>Verrucomicrobiales</taxon>
        <taxon>Verrucomicrobiaceae</taxon>
        <taxon>Roseibacillus</taxon>
    </lineage>
</organism>
<name>A0A934RSA4_9BACT</name>
<dbReference type="SUPFAM" id="SSF46626">
    <property type="entry name" value="Cytochrome c"/>
    <property type="match status" value="1"/>
</dbReference>
<protein>
    <submittedName>
        <fullName evidence="5">PSD1 domain-containing protein</fullName>
    </submittedName>
</protein>
<dbReference type="AlphaFoldDB" id="A0A934RSA4"/>
<dbReference type="Pfam" id="PF07587">
    <property type="entry name" value="PSD1"/>
    <property type="match status" value="1"/>
</dbReference>
<reference evidence="5" key="1">
    <citation type="submission" date="2021-01" db="EMBL/GenBank/DDBJ databases">
        <title>Modified the classification status of verrucomicrobia.</title>
        <authorList>
            <person name="Feng X."/>
        </authorList>
    </citation>
    <scope>NUCLEOTIDE SEQUENCE</scope>
    <source>
        <strain evidence="5">KCTC 12986</strain>
    </source>
</reference>
<comment type="caution">
    <text evidence="5">The sequence shown here is derived from an EMBL/GenBank/DDBJ whole genome shotgun (WGS) entry which is preliminary data.</text>
</comment>
<dbReference type="EMBL" id="JAENIO010000030">
    <property type="protein sequence ID" value="MBK1834731.1"/>
    <property type="molecule type" value="Genomic_DNA"/>
</dbReference>
<dbReference type="PANTHER" id="PTHR35889">
    <property type="entry name" value="CYCLOINULO-OLIGOSACCHARIDE FRUCTANOTRANSFERASE-RELATED"/>
    <property type="match status" value="1"/>
</dbReference>
<dbReference type="InterPro" id="IPR011429">
    <property type="entry name" value="Cyt_c_Planctomycete-type"/>
</dbReference>
<evidence type="ECO:0000259" key="3">
    <source>
        <dbReference type="Pfam" id="PF07587"/>
    </source>
</evidence>
<evidence type="ECO:0000313" key="5">
    <source>
        <dbReference type="EMBL" id="MBK1834731.1"/>
    </source>
</evidence>
<dbReference type="RefSeq" id="WP_200392166.1">
    <property type="nucleotide sequence ID" value="NZ_JAENIO010000030.1"/>
</dbReference>
<evidence type="ECO:0000313" key="6">
    <source>
        <dbReference type="Proteomes" id="UP000604083"/>
    </source>
</evidence>
<gene>
    <name evidence="5" type="ORF">JIN78_11720</name>
</gene>
<dbReference type="GO" id="GO:0009055">
    <property type="term" value="F:electron transfer activity"/>
    <property type="evidence" value="ECO:0007669"/>
    <property type="project" value="InterPro"/>
</dbReference>
<proteinExistence type="predicted"/>
<evidence type="ECO:0000256" key="1">
    <source>
        <dbReference type="SAM" id="SignalP"/>
    </source>
</evidence>
<dbReference type="Pfam" id="PF07635">
    <property type="entry name" value="PSCyt1"/>
    <property type="match status" value="1"/>
</dbReference>
<dbReference type="InterPro" id="IPR022655">
    <property type="entry name" value="DUF1553"/>
</dbReference>
<evidence type="ECO:0000259" key="2">
    <source>
        <dbReference type="Pfam" id="PF07583"/>
    </source>
</evidence>
<keyword evidence="6" id="KW-1185">Reference proteome</keyword>
<dbReference type="InterPro" id="IPR036909">
    <property type="entry name" value="Cyt_c-like_dom_sf"/>
</dbReference>
<sequence length="960" mass="107222">MSRVLRHLLLLSLGSGSLAADISFNFQIRPILSKNCIGCHGPDPGDRKADLRLDTFAGVTNPESGDAVIIPGKPEESLFMERVLTDDPDDVMPPPEHGHKLSAEQIALLEQWIREGAEYETHWSFAPVANPEPPAVASSAWPQNEVDHFVLAQLEKLGLAPTAPANPVELLRRLALDLTGLPPTLAEVSTFKEAYRENPQQAVAEAADRLLASPAYGEHWASMWLDIARYADTVGYSGDEHRDIWPWRDWVIKAYNDNMPYDQFIIEQVAGDLLPQASEQQKLATAFHRLTLNNNEGGTNDEEFRTIAVKDRLSTTVNSTMGLTVRCAECHTHKYDPISHEEYYQLYAFFNQTADSDKRDDRPRMPVMPFGHEEKTREIKARIAELETQVDAHKPWQVLTFDQMEGTDGVVLQSQDDGSVLASGPNPDYPTYRLSAPAPAGPVSALRLELIPDVSHNEFVGRASGGAVVLTHVRLLEKKADGTQEWHRFSKAVADHSQPNHDISKVIGEKPEKYGWAVKHDKEGLRARRTAVLELASPVTLAPDSRLEVELVFEGPWVRTSAGRVRLATTAVSEPAKKFTENTLNPIERQIAELKKELPQPIRVPVTEDLPADKQRETHLMTRGSFMQLGQKVSPALPKAFGELPADAPRNRLGVAQWLVAADNPLTPRVAVNRYWARLFGIGIVETEEDFGMQGTLPSHPDLLDWLAHRFVETGWDQKALLKLLVTSAAYQQGSAATPDRLEKDPRNIYLSRGPRFRLTAEVVRDQALAVSGLLNRELYGEPVYPPTPIKRFANAFLGDTIWVESEGPDRYRRAIYTYLKRSNPHPLFETFDMASRDVCVLRRFRTNTPLQSFMTLNDVVFVEAAQALARTMKKSSDNLEEQIQEGFRQVLLTEGTSSQVDALRALYEETLPTYQNNRDEAHQLAGTVPEPVSDEEAAEVAALTVVANVMLNLDAFLCK</sequence>
<dbReference type="InterPro" id="IPR011444">
    <property type="entry name" value="DUF1549"/>
</dbReference>
<dbReference type="GO" id="GO:0020037">
    <property type="term" value="F:heme binding"/>
    <property type="evidence" value="ECO:0007669"/>
    <property type="project" value="InterPro"/>
</dbReference>
<evidence type="ECO:0000259" key="4">
    <source>
        <dbReference type="Pfam" id="PF07635"/>
    </source>
</evidence>
<feature type="domain" description="DUF1553" evidence="3">
    <location>
        <begin position="651"/>
        <end position="907"/>
    </location>
</feature>
<feature type="domain" description="DUF1549" evidence="2">
    <location>
        <begin position="145"/>
        <end position="354"/>
    </location>
</feature>
<keyword evidence="1" id="KW-0732">Signal</keyword>
<accession>A0A934RSA4</accession>